<dbReference type="InterPro" id="IPR050275">
    <property type="entry name" value="PGM_Phosphatase"/>
</dbReference>
<dbReference type="CDD" id="cd07067">
    <property type="entry name" value="HP_PGM_like"/>
    <property type="match status" value="1"/>
</dbReference>
<dbReference type="InterPro" id="IPR029033">
    <property type="entry name" value="His_PPase_superfam"/>
</dbReference>
<sequence length="300" mass="33756">MDAAPEPSLYPLHRCKIVHLVRHAEGIHNIDGAQKDKRSPELFDACLSPLGWEQVENLREHVNACGLLKRIQLVIVSPLLRTMQTAAVAFGGDIQRNSISATPLMVENVKSEHAAVSSLNCPPFMAHELCRERLGINTADRRRRISEYKNLFPTIDFSLVESDDDIMWTPDVRESDEDLAARGMRFLKWLWTRKEEEIAIVTHSAFLFCTLRKFGHDCHASVKNEMCKFFENCELRSLVLVDKGLVGSDAATTNHLGKIPSGLGLARDLADEKQECDGQQQHGKTNLPSDLTDKKRESTN</sequence>
<dbReference type="PANTHER" id="PTHR48100:SF1">
    <property type="entry name" value="HISTIDINE PHOSPHATASE FAMILY PROTEIN-RELATED"/>
    <property type="match status" value="1"/>
</dbReference>
<comment type="similarity">
    <text evidence="1">Belongs to the phosphoglycerate mutase family.</text>
</comment>
<reference evidence="3" key="2">
    <citation type="submission" date="2020-07" db="EMBL/GenBank/DDBJ databases">
        <authorList>
            <person name="Vera ALvarez R."/>
            <person name="Arias-Moreno D.M."/>
            <person name="Jimenez-Jacinto V."/>
            <person name="Jimenez-Bremont J.F."/>
            <person name="Swaminathan K."/>
            <person name="Moose S.P."/>
            <person name="Guerrero-Gonzalez M.L."/>
            <person name="Marino-Ramirez L."/>
            <person name="Landsman D."/>
            <person name="Rodriguez-Kessler M."/>
            <person name="Delgado-Sanchez P."/>
        </authorList>
    </citation>
    <scope>NUCLEOTIDE SEQUENCE</scope>
    <source>
        <tissue evidence="3">Cladode</tissue>
    </source>
</reference>
<dbReference type="GO" id="GO:0005737">
    <property type="term" value="C:cytoplasm"/>
    <property type="evidence" value="ECO:0007669"/>
    <property type="project" value="TreeGrafter"/>
</dbReference>
<feature type="compositionally biased region" description="Polar residues" evidence="2">
    <location>
        <begin position="277"/>
        <end position="289"/>
    </location>
</feature>
<organism evidence="3">
    <name type="scientific">Opuntia streptacantha</name>
    <name type="common">Prickly pear cactus</name>
    <name type="synonym">Opuntia cardona</name>
    <dbReference type="NCBI Taxonomy" id="393608"/>
    <lineage>
        <taxon>Eukaryota</taxon>
        <taxon>Viridiplantae</taxon>
        <taxon>Streptophyta</taxon>
        <taxon>Embryophyta</taxon>
        <taxon>Tracheophyta</taxon>
        <taxon>Spermatophyta</taxon>
        <taxon>Magnoliopsida</taxon>
        <taxon>eudicotyledons</taxon>
        <taxon>Gunneridae</taxon>
        <taxon>Pentapetalae</taxon>
        <taxon>Caryophyllales</taxon>
        <taxon>Cactineae</taxon>
        <taxon>Cactaceae</taxon>
        <taxon>Opuntioideae</taxon>
        <taxon>Opuntia</taxon>
    </lineage>
</organism>
<evidence type="ECO:0000313" key="3">
    <source>
        <dbReference type="EMBL" id="MBA4640323.1"/>
    </source>
</evidence>
<dbReference type="Pfam" id="PF00300">
    <property type="entry name" value="His_Phos_1"/>
    <property type="match status" value="1"/>
</dbReference>
<accession>A0A7C9DH78</accession>
<dbReference type="AlphaFoldDB" id="A0A7C9DH78"/>
<name>A0A7C9DH78_OPUST</name>
<evidence type="ECO:0000256" key="2">
    <source>
        <dbReference type="SAM" id="MobiDB-lite"/>
    </source>
</evidence>
<protein>
    <recommendedName>
        <fullName evidence="4">Phosphoglycerate mutase-like protein 1</fullName>
    </recommendedName>
</protein>
<dbReference type="GO" id="GO:0016791">
    <property type="term" value="F:phosphatase activity"/>
    <property type="evidence" value="ECO:0007669"/>
    <property type="project" value="TreeGrafter"/>
</dbReference>
<dbReference type="SMART" id="SM00855">
    <property type="entry name" value="PGAM"/>
    <property type="match status" value="1"/>
</dbReference>
<proteinExistence type="inferred from homology"/>
<dbReference type="SUPFAM" id="SSF53254">
    <property type="entry name" value="Phosphoglycerate mutase-like"/>
    <property type="match status" value="1"/>
</dbReference>
<evidence type="ECO:0008006" key="4">
    <source>
        <dbReference type="Google" id="ProtNLM"/>
    </source>
</evidence>
<dbReference type="EMBL" id="GISG01118578">
    <property type="protein sequence ID" value="MBA4640323.1"/>
    <property type="molecule type" value="Transcribed_RNA"/>
</dbReference>
<feature type="compositionally biased region" description="Basic and acidic residues" evidence="2">
    <location>
        <begin position="291"/>
        <end position="300"/>
    </location>
</feature>
<reference evidence="3" key="1">
    <citation type="journal article" date="2013" name="J. Plant Res.">
        <title>Effect of fungi and light on seed germination of three Opuntia species from semiarid lands of central Mexico.</title>
        <authorList>
            <person name="Delgado-Sanchez P."/>
            <person name="Jimenez-Bremont J.F."/>
            <person name="Guerrero-Gonzalez Mde L."/>
            <person name="Flores J."/>
        </authorList>
    </citation>
    <scope>NUCLEOTIDE SEQUENCE</scope>
    <source>
        <tissue evidence="3">Cladode</tissue>
    </source>
</reference>
<dbReference type="InterPro" id="IPR013078">
    <property type="entry name" value="His_Pase_superF_clade-1"/>
</dbReference>
<feature type="region of interest" description="Disordered" evidence="2">
    <location>
        <begin position="274"/>
        <end position="300"/>
    </location>
</feature>
<dbReference type="Gene3D" id="3.40.50.1240">
    <property type="entry name" value="Phosphoglycerate mutase-like"/>
    <property type="match status" value="1"/>
</dbReference>
<evidence type="ECO:0000256" key="1">
    <source>
        <dbReference type="ARBA" id="ARBA00038362"/>
    </source>
</evidence>
<dbReference type="PANTHER" id="PTHR48100">
    <property type="entry name" value="BROAD-SPECIFICITY PHOSPHATASE YOR283W-RELATED"/>
    <property type="match status" value="1"/>
</dbReference>